<dbReference type="SMART" id="SM00490">
    <property type="entry name" value="HELICc"/>
    <property type="match status" value="1"/>
</dbReference>
<dbReference type="PROSITE" id="PS51194">
    <property type="entry name" value="HELICASE_CTER"/>
    <property type="match status" value="1"/>
</dbReference>
<dbReference type="GO" id="GO:0003676">
    <property type="term" value="F:nucleic acid binding"/>
    <property type="evidence" value="ECO:0007669"/>
    <property type="project" value="InterPro"/>
</dbReference>
<dbReference type="GO" id="GO:0005737">
    <property type="term" value="C:cytoplasm"/>
    <property type="evidence" value="ECO:0007669"/>
    <property type="project" value="TreeGrafter"/>
</dbReference>
<dbReference type="OrthoDB" id="2507344at2759"/>
<dbReference type="GO" id="GO:0000724">
    <property type="term" value="P:double-strand break repair via homologous recombination"/>
    <property type="evidence" value="ECO:0007669"/>
    <property type="project" value="TreeGrafter"/>
</dbReference>
<evidence type="ECO:0000256" key="1">
    <source>
        <dbReference type="ARBA" id="ARBA00005446"/>
    </source>
</evidence>
<dbReference type="InterPro" id="IPR014001">
    <property type="entry name" value="Helicase_ATP-bd"/>
</dbReference>
<dbReference type="PANTHER" id="PTHR13710:SF154">
    <property type="entry name" value="RECQ HELICASE, PUTATIVE (AFU_ORTHOLOGUE AFUA_6G14720)-RELATED"/>
    <property type="match status" value="1"/>
</dbReference>
<keyword evidence="9" id="KW-1185">Reference proteome</keyword>
<dbReference type="PANTHER" id="PTHR13710">
    <property type="entry name" value="DNA HELICASE RECQ FAMILY MEMBER"/>
    <property type="match status" value="1"/>
</dbReference>
<dbReference type="Proteomes" id="UP000054279">
    <property type="component" value="Unassembled WGS sequence"/>
</dbReference>
<comment type="catalytic activity">
    <reaction evidence="4">
        <text>Couples ATP hydrolysis with the unwinding of duplex DNA by translocating in the 3'-5' direction.</text>
        <dbReference type="EC" id="5.6.2.4"/>
    </reaction>
</comment>
<comment type="similarity">
    <text evidence="1">Belongs to the helicase family. RecQ subfamily.</text>
</comment>
<dbReference type="InterPro" id="IPR027417">
    <property type="entry name" value="P-loop_NTPase"/>
</dbReference>
<dbReference type="InterPro" id="IPR001650">
    <property type="entry name" value="Helicase_C-like"/>
</dbReference>
<evidence type="ECO:0000259" key="7">
    <source>
        <dbReference type="PROSITE" id="PS51194"/>
    </source>
</evidence>
<dbReference type="Pfam" id="PF00271">
    <property type="entry name" value="Helicase_C"/>
    <property type="match status" value="1"/>
</dbReference>
<dbReference type="GO" id="GO:0043138">
    <property type="term" value="F:3'-5' DNA helicase activity"/>
    <property type="evidence" value="ECO:0007669"/>
    <property type="project" value="UniProtKB-EC"/>
</dbReference>
<proteinExistence type="inferred from homology"/>
<dbReference type="GO" id="GO:0005694">
    <property type="term" value="C:chromosome"/>
    <property type="evidence" value="ECO:0007669"/>
    <property type="project" value="TreeGrafter"/>
</dbReference>
<dbReference type="EC" id="5.6.2.4" evidence="5"/>
<evidence type="ECO:0000313" key="9">
    <source>
        <dbReference type="Proteomes" id="UP000054279"/>
    </source>
</evidence>
<feature type="domain" description="Helicase ATP-binding" evidence="6">
    <location>
        <begin position="160"/>
        <end position="309"/>
    </location>
</feature>
<keyword evidence="2" id="KW-0547">Nucleotide-binding</keyword>
<dbReference type="Pfam" id="PF00270">
    <property type="entry name" value="DEAD"/>
    <property type="match status" value="1"/>
</dbReference>
<dbReference type="InterPro" id="IPR011545">
    <property type="entry name" value="DEAD/DEAH_box_helicase_dom"/>
</dbReference>
<keyword evidence="3" id="KW-0067">ATP-binding</keyword>
<organism evidence="8 9">
    <name type="scientific">Sphaerobolus stellatus (strain SS14)</name>
    <dbReference type="NCBI Taxonomy" id="990650"/>
    <lineage>
        <taxon>Eukaryota</taxon>
        <taxon>Fungi</taxon>
        <taxon>Dikarya</taxon>
        <taxon>Basidiomycota</taxon>
        <taxon>Agaricomycotina</taxon>
        <taxon>Agaricomycetes</taxon>
        <taxon>Phallomycetidae</taxon>
        <taxon>Geastrales</taxon>
        <taxon>Sphaerobolaceae</taxon>
        <taxon>Sphaerobolus</taxon>
    </lineage>
</organism>
<evidence type="ECO:0000256" key="2">
    <source>
        <dbReference type="ARBA" id="ARBA00022741"/>
    </source>
</evidence>
<dbReference type="GO" id="GO:0005524">
    <property type="term" value="F:ATP binding"/>
    <property type="evidence" value="ECO:0007669"/>
    <property type="project" value="UniProtKB-KW"/>
</dbReference>
<dbReference type="AlphaFoldDB" id="A0A0C9U9L9"/>
<feature type="domain" description="Helicase C-terminal" evidence="7">
    <location>
        <begin position="337"/>
        <end position="483"/>
    </location>
</feature>
<evidence type="ECO:0000256" key="5">
    <source>
        <dbReference type="ARBA" id="ARBA00034808"/>
    </source>
</evidence>
<dbReference type="HOGENOM" id="CLU_440866_0_0_1"/>
<dbReference type="EMBL" id="KN837246">
    <property type="protein sequence ID" value="KIJ31229.1"/>
    <property type="molecule type" value="Genomic_DNA"/>
</dbReference>
<accession>A0A0C9U9L9</accession>
<protein>
    <recommendedName>
        <fullName evidence="5">DNA 3'-5' helicase</fullName>
        <ecNumber evidence="5">5.6.2.4</ecNumber>
    </recommendedName>
</protein>
<gene>
    <name evidence="8" type="ORF">M422DRAFT_53497</name>
</gene>
<evidence type="ECO:0000313" key="8">
    <source>
        <dbReference type="EMBL" id="KIJ31229.1"/>
    </source>
</evidence>
<dbReference type="SUPFAM" id="SSF52540">
    <property type="entry name" value="P-loop containing nucleoside triphosphate hydrolases"/>
    <property type="match status" value="1"/>
</dbReference>
<reference evidence="8 9" key="1">
    <citation type="submission" date="2014-06" db="EMBL/GenBank/DDBJ databases">
        <title>Evolutionary Origins and Diversification of the Mycorrhizal Mutualists.</title>
        <authorList>
            <consortium name="DOE Joint Genome Institute"/>
            <consortium name="Mycorrhizal Genomics Consortium"/>
            <person name="Kohler A."/>
            <person name="Kuo A."/>
            <person name="Nagy L.G."/>
            <person name="Floudas D."/>
            <person name="Copeland A."/>
            <person name="Barry K.W."/>
            <person name="Cichocki N."/>
            <person name="Veneault-Fourrey C."/>
            <person name="LaButti K."/>
            <person name="Lindquist E.A."/>
            <person name="Lipzen A."/>
            <person name="Lundell T."/>
            <person name="Morin E."/>
            <person name="Murat C."/>
            <person name="Riley R."/>
            <person name="Ohm R."/>
            <person name="Sun H."/>
            <person name="Tunlid A."/>
            <person name="Henrissat B."/>
            <person name="Grigoriev I.V."/>
            <person name="Hibbett D.S."/>
            <person name="Martin F."/>
        </authorList>
    </citation>
    <scope>NUCLEOTIDE SEQUENCE [LARGE SCALE GENOMIC DNA]</scope>
    <source>
        <strain evidence="8 9">SS14</strain>
    </source>
</reference>
<dbReference type="SMART" id="SM00487">
    <property type="entry name" value="DEXDc"/>
    <property type="match status" value="1"/>
</dbReference>
<sequence>MGQDIVMESPSTSLQHTETSSLNICHYEQPSSLNICHFEQPSSLNNTPHKQLPSSSIILQEQSSFTIPPHSLPPLRDLQSEQRRPIAEAQSAPPLTNQSYSQQSFHRFNILDPKDPLHTVQPLDDVQVCSDELLYTLLKKHFPSDPNPRFKSSEQKLLCKMAIERSENVVAIMSTGSGKSLSWLLPARLEDKMMTVVIVPHSSLLLDHLRTAKEASIACIHWTVATEEVPQGTRILSLLSRLFSNNIHRIARTILDEGHGIMTTGSFRKDFNKIHPLAAYPVQRIILSASVALQKQPHFLDLLRRSQNTTIIRGPSDQPKISYHILRFETHKVTADNVISVVNKVRERCFSPTDSGIIYCSNISDVEDLAKKLPSCTKYHSKLSSEERSTNLRDWYNGTVKFIASTTGMINGINNPNVKAVFFYEDAYGALNCYQGGGRLSREGQIGYALYLNATLKPMSSVNDNKIDFEGRREAKIWVASNECRWLVFSQMLDGTEMPCSRLPGAVPCDFCSPNSPLTTELKLITQRPSEKLTFDDEDHFYVDKPPTSNEFSATVLVDSMAYKMARTSLKHKAEILSRATTEIGRNCPMCWAFHGILSLVTDLQNSSGNALESKDIYRR</sequence>
<evidence type="ECO:0000256" key="4">
    <source>
        <dbReference type="ARBA" id="ARBA00034617"/>
    </source>
</evidence>
<dbReference type="PROSITE" id="PS51192">
    <property type="entry name" value="HELICASE_ATP_BIND_1"/>
    <property type="match status" value="1"/>
</dbReference>
<evidence type="ECO:0000256" key="3">
    <source>
        <dbReference type="ARBA" id="ARBA00022840"/>
    </source>
</evidence>
<evidence type="ECO:0000259" key="6">
    <source>
        <dbReference type="PROSITE" id="PS51192"/>
    </source>
</evidence>
<name>A0A0C9U9L9_SPHS4</name>
<dbReference type="Gene3D" id="3.40.50.300">
    <property type="entry name" value="P-loop containing nucleotide triphosphate hydrolases"/>
    <property type="match status" value="2"/>
</dbReference>
<dbReference type="GO" id="GO:0009378">
    <property type="term" value="F:four-way junction helicase activity"/>
    <property type="evidence" value="ECO:0007669"/>
    <property type="project" value="TreeGrafter"/>
</dbReference>